<sequence>MADDLRVGTRSSSVFRLEVSTSLHKHLNETLEHMTMEETVTMEEIMTMEEIIGFVESLEGALAVRPGPGDGSPEISWGDTFFFYAPDGVMPQATQPFATIVTKNQPGDERSRLDRPDTFRVNMAAGKEAFIDRTGHAPREPATDDPGVTDAVIAHPVYGSVGWLAVVNPGPRTDAAVRELLRDAHHLARARHDRRTGSTTSGR</sequence>
<evidence type="ECO:0000313" key="2">
    <source>
        <dbReference type="EMBL" id="MFH8584952.1"/>
    </source>
</evidence>
<name>A0ABW7RB13_9ACTN</name>
<comment type="caution">
    <text evidence="2">The sequence shown here is derived from an EMBL/GenBank/DDBJ whole genome shotgun (WGS) entry which is preliminary data.</text>
</comment>
<dbReference type="Proteomes" id="UP001610990">
    <property type="component" value="Unassembled WGS sequence"/>
</dbReference>
<dbReference type="EMBL" id="JBIRGH010000005">
    <property type="protein sequence ID" value="MFH8584952.1"/>
    <property type="molecule type" value="Genomic_DNA"/>
</dbReference>
<evidence type="ECO:0000313" key="3">
    <source>
        <dbReference type="Proteomes" id="UP001610990"/>
    </source>
</evidence>
<dbReference type="RefSeq" id="WP_397672130.1">
    <property type="nucleotide sequence ID" value="NZ_JBIRGH010000005.1"/>
</dbReference>
<protein>
    <submittedName>
        <fullName evidence="2">DUF6194 family protein</fullName>
    </submittedName>
</protein>
<gene>
    <name evidence="2" type="ORF">ACH4GP_11210</name>
</gene>
<organism evidence="2 3">
    <name type="scientific">Streptomyces celluloflavus</name>
    <dbReference type="NCBI Taxonomy" id="58344"/>
    <lineage>
        <taxon>Bacteria</taxon>
        <taxon>Bacillati</taxon>
        <taxon>Actinomycetota</taxon>
        <taxon>Actinomycetes</taxon>
        <taxon>Kitasatosporales</taxon>
        <taxon>Streptomycetaceae</taxon>
        <taxon>Streptomyces</taxon>
    </lineage>
</organism>
<proteinExistence type="predicted"/>
<accession>A0ABW7RB13</accession>
<keyword evidence="3" id="KW-1185">Reference proteome</keyword>
<feature type="domain" description="DUF6194" evidence="1">
    <location>
        <begin position="46"/>
        <end position="196"/>
    </location>
</feature>
<dbReference type="Pfam" id="PF19694">
    <property type="entry name" value="DUF6194"/>
    <property type="match status" value="1"/>
</dbReference>
<dbReference type="InterPro" id="IPR045676">
    <property type="entry name" value="DUF6194"/>
</dbReference>
<reference evidence="2 3" key="1">
    <citation type="submission" date="2024-10" db="EMBL/GenBank/DDBJ databases">
        <title>The Natural Products Discovery Center: Release of the First 8490 Sequenced Strains for Exploring Actinobacteria Biosynthetic Diversity.</title>
        <authorList>
            <person name="Kalkreuter E."/>
            <person name="Kautsar S.A."/>
            <person name="Yang D."/>
            <person name="Bader C.D."/>
            <person name="Teijaro C.N."/>
            <person name="Fluegel L."/>
            <person name="Davis C.M."/>
            <person name="Simpson J.R."/>
            <person name="Lauterbach L."/>
            <person name="Steele A.D."/>
            <person name="Gui C."/>
            <person name="Meng S."/>
            <person name="Li G."/>
            <person name="Viehrig K."/>
            <person name="Ye F."/>
            <person name="Su P."/>
            <person name="Kiefer A.F."/>
            <person name="Nichols A."/>
            <person name="Cepeda A.J."/>
            <person name="Yan W."/>
            <person name="Fan B."/>
            <person name="Jiang Y."/>
            <person name="Adhikari A."/>
            <person name="Zheng C.-J."/>
            <person name="Schuster L."/>
            <person name="Cowan T.M."/>
            <person name="Smanski M.J."/>
            <person name="Chevrette M.G."/>
            <person name="De Carvalho L.P.S."/>
            <person name="Shen B."/>
        </authorList>
    </citation>
    <scope>NUCLEOTIDE SEQUENCE [LARGE SCALE GENOMIC DNA]</scope>
    <source>
        <strain evidence="2 3">NPDC018013</strain>
    </source>
</reference>
<evidence type="ECO:0000259" key="1">
    <source>
        <dbReference type="Pfam" id="PF19694"/>
    </source>
</evidence>